<dbReference type="Gene3D" id="3.40.50.10140">
    <property type="entry name" value="Toll/interleukin-1 receptor homology (TIR) domain"/>
    <property type="match status" value="1"/>
</dbReference>
<feature type="disulfide bond" evidence="16">
    <location>
        <begin position="438"/>
        <end position="461"/>
    </location>
</feature>
<dbReference type="FunFam" id="3.40.50.10140:FF:000001">
    <property type="entry name" value="Toll-like receptor 2"/>
    <property type="match status" value="1"/>
</dbReference>
<dbReference type="Pfam" id="PF13855">
    <property type="entry name" value="LRR_8"/>
    <property type="match status" value="2"/>
</dbReference>
<keyword evidence="14 15" id="KW-0395">Inflammatory response</keyword>
<keyword evidence="6 18" id="KW-0732">Signal</keyword>
<feature type="signal peptide" evidence="18">
    <location>
        <begin position="1"/>
        <end position="23"/>
    </location>
</feature>
<comment type="subcellular location">
    <subcellularLocation>
        <location evidence="1">Membrane</location>
        <topology evidence="1">Single-pass type I membrane protein</topology>
    </subcellularLocation>
</comment>
<feature type="transmembrane region" description="Helical" evidence="17">
    <location>
        <begin position="599"/>
        <end position="622"/>
    </location>
</feature>
<evidence type="ECO:0000259" key="19">
    <source>
        <dbReference type="PROSITE" id="PS50104"/>
    </source>
</evidence>
<dbReference type="InterPro" id="IPR000483">
    <property type="entry name" value="Cys-rich_flank_reg_C"/>
</dbReference>
<keyword evidence="12 15" id="KW-0675">Receptor</keyword>
<evidence type="ECO:0000256" key="1">
    <source>
        <dbReference type="ARBA" id="ARBA00004479"/>
    </source>
</evidence>
<feature type="chain" id="PRO_5003581210" evidence="18">
    <location>
        <begin position="24"/>
        <end position="797"/>
    </location>
</feature>
<keyword evidence="21" id="KW-1185">Reference proteome</keyword>
<dbReference type="InterPro" id="IPR032675">
    <property type="entry name" value="LRR_dom_sf"/>
</dbReference>
<accession>H3BE19</accession>
<evidence type="ECO:0000256" key="12">
    <source>
        <dbReference type="ARBA" id="ARBA00023170"/>
    </source>
</evidence>
<keyword evidence="3 15" id="KW-0399">Innate immunity</keyword>
<keyword evidence="16" id="KW-1015">Disulfide bond</keyword>
<dbReference type="OMA" id="CSDAEWV"/>
<dbReference type="GO" id="GO:0005886">
    <property type="term" value="C:plasma membrane"/>
    <property type="evidence" value="ECO:0007669"/>
    <property type="project" value="TreeGrafter"/>
</dbReference>
<dbReference type="InterPro" id="IPR017241">
    <property type="entry name" value="Toll-like_receptor"/>
</dbReference>
<dbReference type="GO" id="GO:0045087">
    <property type="term" value="P:innate immune response"/>
    <property type="evidence" value="ECO:0007669"/>
    <property type="project" value="UniProtKB-UniRule"/>
</dbReference>
<evidence type="ECO:0000256" key="3">
    <source>
        <dbReference type="ARBA" id="ARBA00022588"/>
    </source>
</evidence>
<keyword evidence="8 15" id="KW-0391">Immunity</keyword>
<organism evidence="20 21">
    <name type="scientific">Latimeria chalumnae</name>
    <name type="common">Coelacanth</name>
    <dbReference type="NCBI Taxonomy" id="7897"/>
    <lineage>
        <taxon>Eukaryota</taxon>
        <taxon>Metazoa</taxon>
        <taxon>Chordata</taxon>
        <taxon>Craniata</taxon>
        <taxon>Vertebrata</taxon>
        <taxon>Euteleostomi</taxon>
        <taxon>Coelacanthiformes</taxon>
        <taxon>Coelacanthidae</taxon>
        <taxon>Latimeria</taxon>
    </lineage>
</organism>
<evidence type="ECO:0000256" key="15">
    <source>
        <dbReference type="PIRNR" id="PIRNR037595"/>
    </source>
</evidence>
<feature type="domain" description="TIR" evidence="19">
    <location>
        <begin position="652"/>
        <end position="795"/>
    </location>
</feature>
<dbReference type="PRINTS" id="PR01537">
    <property type="entry name" value="INTRLKN1R1F"/>
</dbReference>
<evidence type="ECO:0000256" key="14">
    <source>
        <dbReference type="ARBA" id="ARBA00023198"/>
    </source>
</evidence>
<dbReference type="PANTHER" id="PTHR24365">
    <property type="entry name" value="TOLL-LIKE RECEPTOR"/>
    <property type="match status" value="1"/>
</dbReference>
<evidence type="ECO:0000256" key="5">
    <source>
        <dbReference type="ARBA" id="ARBA00022692"/>
    </source>
</evidence>
<dbReference type="InParanoid" id="H3BE19"/>
<dbReference type="InterPro" id="IPR001611">
    <property type="entry name" value="Leu-rich_rpt"/>
</dbReference>
<dbReference type="PROSITE" id="PS51450">
    <property type="entry name" value="LRR"/>
    <property type="match status" value="3"/>
</dbReference>
<dbReference type="Pfam" id="PF01582">
    <property type="entry name" value="TIR"/>
    <property type="match status" value="1"/>
</dbReference>
<evidence type="ECO:0000256" key="7">
    <source>
        <dbReference type="ARBA" id="ARBA00022737"/>
    </source>
</evidence>
<dbReference type="InterPro" id="IPR003591">
    <property type="entry name" value="Leu-rich_rpt_typical-subtyp"/>
</dbReference>
<dbReference type="SMART" id="SM00365">
    <property type="entry name" value="LRR_SD22"/>
    <property type="match status" value="4"/>
</dbReference>
<keyword evidence="7" id="KW-0677">Repeat</keyword>
<comment type="similarity">
    <text evidence="2 15">Belongs to the Toll-like receptor family.</text>
</comment>
<evidence type="ECO:0000256" key="10">
    <source>
        <dbReference type="ARBA" id="ARBA00023027"/>
    </source>
</evidence>
<keyword evidence="10" id="KW-0520">NAD</keyword>
<evidence type="ECO:0000256" key="6">
    <source>
        <dbReference type="ARBA" id="ARBA00022729"/>
    </source>
</evidence>
<sequence>MHQSTKQNWFLISILWAAQIATASMIFKHGACEIRGGDASCKGQSLFQVPRNLPPSLERIDLSYNKLYIIKNNDFAHLTKLRHLYLQFNNISKIEEGAFASNVLLEELDLFNNSLTEIPSAVLKPLTNLRKLQLSNNFYSYSTLSDVFSTLWNLTELFMGGPLIKTVRSHDFVPLQNITLEKFTLKTASSLMTYEQGAMLRVNTQVLWFDIALDENPEILPQILKDLQNKCFQLLRFRNLFEFKYYRGTVDLFAGLAGIHVKQLFFYRGKFNENLMRFALLNVQNSTIKDLVFAFVDFARSVNSSTSDTAITDLTLDHLVLTDISNPDILRFDWTFTWFGKITNLSIINVNFNTVPCDVWEEMKNVETMNITNNRLQDDFLFNQKCHYKDTMPKLKRLLVSQNKLVSLKVISQLSKEWHQLYFIDLSYNQINLENKLCNWGSNITRLILHHNTITSKSFECLPTTLHYLDLSYTQLERLDTDYFLHAIHLKELFLSGNKIKFIPSDWTSPSLRSLAVDGNSFGVLSKGSFQNMPQLISLKAGNNPYHCTCDLYMFVENTVQTKKLQLVNWPKDYICYHPESLLDTDIAAFSPARVQCDIGLVVAISASVTAAVVIVCMVLCWRFDVPWYLKATCQVIQSKYRSRKMDSSRSYTYHAFISYSHSDAEWVREELVPRLESCNPPYKICIHERDFMPGRWIIDNIIENIENSHKVIFVLSHNFVNSEWCNYELYFAHQRAIGQGFEDVILVVKETINPNSLPNKFCKLRKMLSTKTYLEWPAEPNRQPFFWMQLKNVLGK</sequence>
<keyword evidence="5 17" id="KW-0812">Transmembrane</keyword>
<dbReference type="HOGENOM" id="CLU_006000_3_0_1"/>
<dbReference type="EMBL" id="AFYH01035418">
    <property type="status" value="NOT_ANNOTATED_CDS"/>
    <property type="molecule type" value="Genomic_DNA"/>
</dbReference>
<keyword evidence="9 17" id="KW-1133">Transmembrane helix</keyword>
<proteinExistence type="inferred from homology"/>
<reference evidence="20" key="2">
    <citation type="submission" date="2025-08" db="UniProtKB">
        <authorList>
            <consortium name="Ensembl"/>
        </authorList>
    </citation>
    <scope>IDENTIFICATION</scope>
</reference>
<gene>
    <name evidence="20" type="primary">TLR18</name>
</gene>
<name>H3BE19_LATCH</name>
<evidence type="ECO:0000256" key="11">
    <source>
        <dbReference type="ARBA" id="ARBA00023136"/>
    </source>
</evidence>
<reference evidence="20" key="3">
    <citation type="submission" date="2025-09" db="UniProtKB">
        <authorList>
            <consortium name="Ensembl"/>
        </authorList>
    </citation>
    <scope>IDENTIFICATION</scope>
</reference>
<feature type="disulfide bond" evidence="16">
    <location>
        <begin position="357"/>
        <end position="386"/>
    </location>
</feature>
<dbReference type="GO" id="GO:0006954">
    <property type="term" value="P:inflammatory response"/>
    <property type="evidence" value="ECO:0007669"/>
    <property type="project" value="UniProtKB-UniRule"/>
</dbReference>
<dbReference type="AlphaFoldDB" id="H3BE19"/>
<dbReference type="Gene3D" id="3.80.10.10">
    <property type="entry name" value="Ribonuclease Inhibitor"/>
    <property type="match status" value="1"/>
</dbReference>
<dbReference type="SMART" id="SM00082">
    <property type="entry name" value="LRRCT"/>
    <property type="match status" value="1"/>
</dbReference>
<dbReference type="SUPFAM" id="SSF52058">
    <property type="entry name" value="L domain-like"/>
    <property type="match status" value="1"/>
</dbReference>
<dbReference type="SMART" id="SM00369">
    <property type="entry name" value="LRR_TYP"/>
    <property type="match status" value="7"/>
</dbReference>
<dbReference type="SMART" id="SM00255">
    <property type="entry name" value="TIR"/>
    <property type="match status" value="1"/>
</dbReference>
<keyword evidence="11 17" id="KW-0472">Membrane</keyword>
<keyword evidence="4" id="KW-0433">Leucine-rich repeat</keyword>
<evidence type="ECO:0000256" key="13">
    <source>
        <dbReference type="ARBA" id="ARBA00023180"/>
    </source>
</evidence>
<reference evidence="21" key="1">
    <citation type="submission" date="2011-08" db="EMBL/GenBank/DDBJ databases">
        <title>The draft genome of Latimeria chalumnae.</title>
        <authorList>
            <person name="Di Palma F."/>
            <person name="Alfoldi J."/>
            <person name="Johnson J."/>
            <person name="Berlin A."/>
            <person name="Gnerre S."/>
            <person name="Jaffe D."/>
            <person name="MacCallum I."/>
            <person name="Young S."/>
            <person name="Walker B.J."/>
            <person name="Lander E."/>
            <person name="Lindblad-Toh K."/>
        </authorList>
    </citation>
    <scope>NUCLEOTIDE SEQUENCE [LARGE SCALE GENOMIC DNA]</scope>
    <source>
        <strain evidence="21">Wild caught</strain>
    </source>
</reference>
<dbReference type="InterPro" id="IPR035897">
    <property type="entry name" value="Toll_tir_struct_dom_sf"/>
</dbReference>
<evidence type="ECO:0000256" key="16">
    <source>
        <dbReference type="PIRSR" id="PIRSR037595-2"/>
    </source>
</evidence>
<evidence type="ECO:0000256" key="18">
    <source>
        <dbReference type="SAM" id="SignalP"/>
    </source>
</evidence>
<evidence type="ECO:0000256" key="17">
    <source>
        <dbReference type="SAM" id="Phobius"/>
    </source>
</evidence>
<dbReference type="Proteomes" id="UP000008672">
    <property type="component" value="Unassembled WGS sequence"/>
</dbReference>
<evidence type="ECO:0000313" key="20">
    <source>
        <dbReference type="Ensembl" id="ENSLACP00000020140.1"/>
    </source>
</evidence>
<dbReference type="PROSITE" id="PS50104">
    <property type="entry name" value="TIR"/>
    <property type="match status" value="1"/>
</dbReference>
<keyword evidence="13" id="KW-0325">Glycoprotein</keyword>
<dbReference type="GO" id="GO:0002224">
    <property type="term" value="P:toll-like receptor signaling pathway"/>
    <property type="evidence" value="ECO:0007669"/>
    <property type="project" value="InterPro"/>
</dbReference>
<evidence type="ECO:0000256" key="4">
    <source>
        <dbReference type="ARBA" id="ARBA00022614"/>
    </source>
</evidence>
<dbReference type="eggNOG" id="KOG4641">
    <property type="taxonomic scope" value="Eukaryota"/>
</dbReference>
<evidence type="ECO:0000256" key="2">
    <source>
        <dbReference type="ARBA" id="ARBA00009634"/>
    </source>
</evidence>
<dbReference type="PANTHER" id="PTHR24365:SF26">
    <property type="entry name" value="TOLL-LIKE RECEPTOR 18"/>
    <property type="match status" value="1"/>
</dbReference>
<dbReference type="PIRSF" id="PIRSF037595">
    <property type="entry name" value="Toll-like_receptor"/>
    <property type="match status" value="1"/>
</dbReference>
<evidence type="ECO:0000313" key="21">
    <source>
        <dbReference type="Proteomes" id="UP000008672"/>
    </source>
</evidence>
<dbReference type="Ensembl" id="ENSLACT00000020278.1">
    <property type="protein sequence ID" value="ENSLACP00000020140.1"/>
    <property type="gene ID" value="ENSLACG00000017699.1"/>
</dbReference>
<dbReference type="GO" id="GO:0004888">
    <property type="term" value="F:transmembrane signaling receptor activity"/>
    <property type="evidence" value="ECO:0007669"/>
    <property type="project" value="InterPro"/>
</dbReference>
<dbReference type="STRING" id="7897.ENSLACP00000020140"/>
<dbReference type="GeneTree" id="ENSGT00940000164422"/>
<dbReference type="InterPro" id="IPR000157">
    <property type="entry name" value="TIR_dom"/>
</dbReference>
<dbReference type="FunFam" id="3.80.10.10:FF:000046">
    <property type="entry name" value="Toll-like receptor 2"/>
    <property type="match status" value="1"/>
</dbReference>
<dbReference type="SUPFAM" id="SSF52200">
    <property type="entry name" value="Toll/Interleukin receptor TIR domain"/>
    <property type="match status" value="1"/>
</dbReference>
<evidence type="ECO:0000256" key="8">
    <source>
        <dbReference type="ARBA" id="ARBA00022859"/>
    </source>
</evidence>
<protein>
    <submittedName>
        <fullName evidence="20">Toll-like receptor 18</fullName>
    </submittedName>
</protein>
<evidence type="ECO:0000256" key="9">
    <source>
        <dbReference type="ARBA" id="ARBA00022989"/>
    </source>
</evidence>